<name>A0ABW5H334_9PSEU</name>
<keyword evidence="2" id="KW-1185">Reference proteome</keyword>
<organism evidence="1 2">
    <name type="scientific">Amycolatopsis silviterrae</name>
    <dbReference type="NCBI Taxonomy" id="1656914"/>
    <lineage>
        <taxon>Bacteria</taxon>
        <taxon>Bacillati</taxon>
        <taxon>Actinomycetota</taxon>
        <taxon>Actinomycetes</taxon>
        <taxon>Pseudonocardiales</taxon>
        <taxon>Pseudonocardiaceae</taxon>
        <taxon>Amycolatopsis</taxon>
    </lineage>
</organism>
<evidence type="ECO:0000313" key="1">
    <source>
        <dbReference type="EMBL" id="MFD2467677.1"/>
    </source>
</evidence>
<proteinExistence type="predicted"/>
<dbReference type="Proteomes" id="UP001597483">
    <property type="component" value="Unassembled WGS sequence"/>
</dbReference>
<reference evidence="2" key="1">
    <citation type="journal article" date="2019" name="Int. J. Syst. Evol. Microbiol.">
        <title>The Global Catalogue of Microorganisms (GCM) 10K type strain sequencing project: providing services to taxonomists for standard genome sequencing and annotation.</title>
        <authorList>
            <consortium name="The Broad Institute Genomics Platform"/>
            <consortium name="The Broad Institute Genome Sequencing Center for Infectious Disease"/>
            <person name="Wu L."/>
            <person name="Ma J."/>
        </authorList>
    </citation>
    <scope>NUCLEOTIDE SEQUENCE [LARGE SCALE GENOMIC DNA]</scope>
    <source>
        <strain evidence="2">CGMCC 4.7641</strain>
    </source>
</reference>
<sequence length="381" mass="39343">MTGPLRPVFHEGQVLAAADLAATVEHARGAAARHARYLHDWGIADGLGLTTQPRTDPATNARYVEVRVSPGFAVDGTGRELVVPEAVVLRESDFEAVNGADQPTTEPYPVFLSAVDRTPAQSTRVDSCGATAGQSRVEESYQVLFGRLGDERLAADQQPPAAGSAPADPPVRWLVLLGYVRWTAGHFAGVEAKARGVAPRYAGVRADTVTARSGALTLRTSPAAAKGQPAVVLSGEDPPSLVFGLYQGNGSVSPLMTVAANGNLSIQGSFSGRISVGSTLVTSGTATDGMLLPLPSGITPEQVAGGQVVLHVQLTPRIPPLPAPSALYSPVEATVDSDRRVRCRVRLFDPAATPAVVTEQPGAVDFLVLAAVAAADGGGGK</sequence>
<dbReference type="EMBL" id="JBHUKS010000006">
    <property type="protein sequence ID" value="MFD2467677.1"/>
    <property type="molecule type" value="Genomic_DNA"/>
</dbReference>
<evidence type="ECO:0000313" key="2">
    <source>
        <dbReference type="Proteomes" id="UP001597483"/>
    </source>
</evidence>
<protein>
    <submittedName>
        <fullName evidence="1">Uncharacterized protein</fullName>
    </submittedName>
</protein>
<gene>
    <name evidence="1" type="ORF">ACFSVL_09755</name>
</gene>
<comment type="caution">
    <text evidence="1">The sequence shown here is derived from an EMBL/GenBank/DDBJ whole genome shotgun (WGS) entry which is preliminary data.</text>
</comment>
<dbReference type="RefSeq" id="WP_378302618.1">
    <property type="nucleotide sequence ID" value="NZ_JBHUKS010000006.1"/>
</dbReference>
<accession>A0ABW5H334</accession>